<evidence type="ECO:0000256" key="7">
    <source>
        <dbReference type="ARBA" id="ARBA00023170"/>
    </source>
</evidence>
<keyword evidence="4 11" id="KW-1133">Transmembrane helix</keyword>
<feature type="transmembrane region" description="Helical" evidence="11">
    <location>
        <begin position="103"/>
        <end position="125"/>
    </location>
</feature>
<reference evidence="13 14" key="1">
    <citation type="submission" date="2022-05" db="EMBL/GenBank/DDBJ databases">
        <authorList>
            <consortium name="Genoscope - CEA"/>
            <person name="William W."/>
        </authorList>
    </citation>
    <scope>NUCLEOTIDE SEQUENCE [LARGE SCALE GENOMIC DNA]</scope>
</reference>
<keyword evidence="2" id="KW-1003">Cell membrane</keyword>
<dbReference type="PROSITE" id="PS50262">
    <property type="entry name" value="G_PROTEIN_RECEP_F1_2"/>
    <property type="match status" value="1"/>
</dbReference>
<dbReference type="Proteomes" id="UP001159427">
    <property type="component" value="Unassembled WGS sequence"/>
</dbReference>
<gene>
    <name evidence="13" type="ORF">PEVE_00026139</name>
</gene>
<dbReference type="PROSITE" id="PS00237">
    <property type="entry name" value="G_PROTEIN_RECEP_F1_1"/>
    <property type="match status" value="1"/>
</dbReference>
<feature type="transmembrane region" description="Helical" evidence="11">
    <location>
        <begin position="177"/>
        <end position="198"/>
    </location>
</feature>
<evidence type="ECO:0000313" key="13">
    <source>
        <dbReference type="EMBL" id="CAH3025461.1"/>
    </source>
</evidence>
<dbReference type="PANTHER" id="PTHR24246:SF27">
    <property type="entry name" value="ADENOSINE RECEPTOR, ISOFORM A"/>
    <property type="match status" value="1"/>
</dbReference>
<dbReference type="SMART" id="SM01381">
    <property type="entry name" value="7TM_GPCR_Srsx"/>
    <property type="match status" value="1"/>
</dbReference>
<dbReference type="CDD" id="cd00637">
    <property type="entry name" value="7tm_classA_rhodopsin-like"/>
    <property type="match status" value="1"/>
</dbReference>
<feature type="transmembrane region" description="Helical" evidence="11">
    <location>
        <begin position="25"/>
        <end position="52"/>
    </location>
</feature>
<evidence type="ECO:0000256" key="5">
    <source>
        <dbReference type="ARBA" id="ARBA00023040"/>
    </source>
</evidence>
<dbReference type="PRINTS" id="PR00237">
    <property type="entry name" value="GPCRRHODOPSN"/>
</dbReference>
<evidence type="ECO:0000256" key="11">
    <source>
        <dbReference type="SAM" id="Phobius"/>
    </source>
</evidence>
<evidence type="ECO:0000256" key="9">
    <source>
        <dbReference type="ARBA" id="ARBA00023224"/>
    </source>
</evidence>
<accession>A0ABN8MC98</accession>
<evidence type="ECO:0000256" key="1">
    <source>
        <dbReference type="ARBA" id="ARBA00004651"/>
    </source>
</evidence>
<sequence length="346" mass="38792">MQKNSSINPRNDSVLLAGSLGRADGVAWCSAFAVVSFFTVVGNLLAVIVFALNKKLRKNSFLLVINMAFADLLLGAVSLPLFIYQLGGNFELWQGEWSSSLEMLYRVVDTVCAQSSIITAAFIALERFYSIGWPLKHRSIATRRAYYALIALVWILAVVISSAIIHTLKNQPIHVSIYIWMAYACSLMLIISGCYIGIWRKYKQGGNLLQAQNRRLARNNKQSTKTLLVIALVVLMSWLPLVITNTICVYVPVSQDVLLFVNLLNFSNSFANPVIYSLRIPEFRKALFLSARTTGKPSVACLAVNSTKIQLQVTLRHELKLNELLQEENKDEAFETETELLKLTEH</sequence>
<name>A0ABN8MC98_9CNID</name>
<evidence type="ECO:0000256" key="8">
    <source>
        <dbReference type="ARBA" id="ARBA00023180"/>
    </source>
</evidence>
<keyword evidence="5 10" id="KW-0297">G-protein coupled receptor</keyword>
<keyword evidence="8" id="KW-0325">Glycoprotein</keyword>
<keyword evidence="3 10" id="KW-0812">Transmembrane</keyword>
<dbReference type="InterPro" id="IPR017452">
    <property type="entry name" value="GPCR_Rhodpsn_7TM"/>
</dbReference>
<feature type="domain" description="G-protein coupled receptors family 1 profile" evidence="12">
    <location>
        <begin position="42"/>
        <end position="276"/>
    </location>
</feature>
<dbReference type="InterPro" id="IPR000276">
    <property type="entry name" value="GPCR_Rhodpsn"/>
</dbReference>
<dbReference type="Pfam" id="PF00001">
    <property type="entry name" value="7tm_1"/>
    <property type="match status" value="1"/>
</dbReference>
<organism evidence="13 14">
    <name type="scientific">Porites evermanni</name>
    <dbReference type="NCBI Taxonomy" id="104178"/>
    <lineage>
        <taxon>Eukaryota</taxon>
        <taxon>Metazoa</taxon>
        <taxon>Cnidaria</taxon>
        <taxon>Anthozoa</taxon>
        <taxon>Hexacorallia</taxon>
        <taxon>Scleractinia</taxon>
        <taxon>Fungiina</taxon>
        <taxon>Poritidae</taxon>
        <taxon>Porites</taxon>
    </lineage>
</organism>
<evidence type="ECO:0000256" key="3">
    <source>
        <dbReference type="ARBA" id="ARBA00022692"/>
    </source>
</evidence>
<evidence type="ECO:0000313" key="14">
    <source>
        <dbReference type="Proteomes" id="UP001159427"/>
    </source>
</evidence>
<evidence type="ECO:0000256" key="10">
    <source>
        <dbReference type="RuleBase" id="RU000688"/>
    </source>
</evidence>
<dbReference type="EMBL" id="CALNXI010000353">
    <property type="protein sequence ID" value="CAH3025461.1"/>
    <property type="molecule type" value="Genomic_DNA"/>
</dbReference>
<keyword evidence="9 10" id="KW-0807">Transducer</keyword>
<dbReference type="PANTHER" id="PTHR24246">
    <property type="entry name" value="OLFACTORY RECEPTOR AND ADENOSINE RECEPTOR"/>
    <property type="match status" value="1"/>
</dbReference>
<evidence type="ECO:0000256" key="6">
    <source>
        <dbReference type="ARBA" id="ARBA00023136"/>
    </source>
</evidence>
<feature type="transmembrane region" description="Helical" evidence="11">
    <location>
        <begin position="146"/>
        <end position="165"/>
    </location>
</feature>
<evidence type="ECO:0000259" key="12">
    <source>
        <dbReference type="PROSITE" id="PS50262"/>
    </source>
</evidence>
<keyword evidence="14" id="KW-1185">Reference proteome</keyword>
<keyword evidence="6 11" id="KW-0472">Membrane</keyword>
<feature type="transmembrane region" description="Helical" evidence="11">
    <location>
        <begin position="61"/>
        <end position="83"/>
    </location>
</feature>
<dbReference type="SUPFAM" id="SSF81321">
    <property type="entry name" value="Family A G protein-coupled receptor-like"/>
    <property type="match status" value="1"/>
</dbReference>
<comment type="similarity">
    <text evidence="10">Belongs to the G-protein coupled receptor 1 family.</text>
</comment>
<protein>
    <recommendedName>
        <fullName evidence="12">G-protein coupled receptors family 1 profile domain-containing protein</fullName>
    </recommendedName>
</protein>
<proteinExistence type="inferred from homology"/>
<comment type="caution">
    <text evidence="13">The sequence shown here is derived from an EMBL/GenBank/DDBJ whole genome shotgun (WGS) entry which is preliminary data.</text>
</comment>
<dbReference type="Gene3D" id="1.20.1070.10">
    <property type="entry name" value="Rhodopsin 7-helix transmembrane proteins"/>
    <property type="match status" value="1"/>
</dbReference>
<comment type="subcellular location">
    <subcellularLocation>
        <location evidence="1">Cell membrane</location>
        <topology evidence="1">Multi-pass membrane protein</topology>
    </subcellularLocation>
</comment>
<feature type="transmembrane region" description="Helical" evidence="11">
    <location>
        <begin position="227"/>
        <end position="253"/>
    </location>
</feature>
<evidence type="ECO:0000256" key="4">
    <source>
        <dbReference type="ARBA" id="ARBA00022989"/>
    </source>
</evidence>
<evidence type="ECO:0000256" key="2">
    <source>
        <dbReference type="ARBA" id="ARBA00022475"/>
    </source>
</evidence>
<keyword evidence="7 10" id="KW-0675">Receptor</keyword>